<evidence type="ECO:0000313" key="2">
    <source>
        <dbReference type="EMBL" id="MBD1434044.1"/>
    </source>
</evidence>
<dbReference type="RefSeq" id="WP_190994978.1">
    <property type="nucleotide sequence ID" value="NZ_JACOIK010000010.1"/>
</dbReference>
<dbReference type="InterPro" id="IPR011990">
    <property type="entry name" value="TPR-like_helical_dom_sf"/>
</dbReference>
<gene>
    <name evidence="2" type="ORF">H8B06_14500</name>
</gene>
<dbReference type="SMART" id="SM00671">
    <property type="entry name" value="SEL1"/>
    <property type="match status" value="4"/>
</dbReference>
<dbReference type="SUPFAM" id="SSF82185">
    <property type="entry name" value="Histone H3 K4-specific methyltransferase SET7/9 N-terminal domain"/>
    <property type="match status" value="2"/>
</dbReference>
<dbReference type="Gene3D" id="1.25.40.10">
    <property type="entry name" value="Tetratricopeptide repeat domain"/>
    <property type="match status" value="2"/>
</dbReference>
<evidence type="ECO:0000256" key="1">
    <source>
        <dbReference type="SAM" id="SignalP"/>
    </source>
</evidence>
<reference evidence="2 3" key="1">
    <citation type="submission" date="2020-08" db="EMBL/GenBank/DDBJ databases">
        <title>Sphingobacterium sp. DN00404 isolated from aquaculture water.</title>
        <authorList>
            <person name="Zhang M."/>
        </authorList>
    </citation>
    <scope>NUCLEOTIDE SEQUENCE [LARGE SCALE GENOMIC DNA]</scope>
    <source>
        <strain evidence="2 3">DN00404</strain>
    </source>
</reference>
<dbReference type="Proteomes" id="UP000602759">
    <property type="component" value="Unassembled WGS sequence"/>
</dbReference>
<comment type="caution">
    <text evidence="2">The sequence shown here is derived from an EMBL/GenBank/DDBJ whole genome shotgun (WGS) entry which is preliminary data.</text>
</comment>
<feature type="signal peptide" evidence="1">
    <location>
        <begin position="1"/>
        <end position="32"/>
    </location>
</feature>
<dbReference type="Pfam" id="PF08238">
    <property type="entry name" value="Sel1"/>
    <property type="match status" value="5"/>
</dbReference>
<protein>
    <submittedName>
        <fullName evidence="2">SEL1-like repeat protein</fullName>
    </submittedName>
</protein>
<name>A0ABR7YRX2_9SPHI</name>
<feature type="chain" id="PRO_5046344244" evidence="1">
    <location>
        <begin position="33"/>
        <end position="491"/>
    </location>
</feature>
<keyword evidence="1" id="KW-0732">Signal</keyword>
<dbReference type="Gene3D" id="3.90.930.1">
    <property type="match status" value="1"/>
</dbReference>
<proteinExistence type="predicted"/>
<evidence type="ECO:0000313" key="3">
    <source>
        <dbReference type="Proteomes" id="UP000602759"/>
    </source>
</evidence>
<dbReference type="Pfam" id="PF07661">
    <property type="entry name" value="MORN_2"/>
    <property type="match status" value="7"/>
</dbReference>
<sequence>MKALNLKLYNKSKNIILLSSILLLGLQLSAQNANDYYNSAVQSVKSKRIAQAKKQLEIAAGQNHPQALYLLGSIYYHGDATNRDYWTPISNQSQGYSGYNGNIDLTEAFINFYLAAAAGSPDGMHAIGVMYQKGEALSKEYIKVRNEYYDYVNSPHYVKKDDEIDSKAAALAVDMITESREKTRDIPTALYWYERAGGKNYPLSMYYASLLLIEGKDGIEKNERKAFEWLAKGAAAGDKDCTRGLAAAYETGFQTQKDLPKALALYRKAVELGDQTLAPALLRLRAVLEVDENGQLKDYFDNGKLWRLYTFKDGIPHGRHEYHYMSGSSEIGLYNNGEKDGEWIEKHDNGQISSIKNYANGKQIGEVKSYFENGQRKEVGYYQNGNREGEWKEYDEKDVLRIEGSYVKGREHGEWKHYHDNKKLKSVGTYQNGLRVGEWKEFHDNGKRKSIGFYKIFNNGRNRKDGEWKYYDEKGKLSDTEIYKDGEPIKR</sequence>
<accession>A0ABR7YRX2</accession>
<dbReference type="Gene3D" id="2.20.110.10">
    <property type="entry name" value="Histone H3 K4-specific methyltransferase SET7/9 N-terminal domain"/>
    <property type="match status" value="1"/>
</dbReference>
<dbReference type="SUPFAM" id="SSF81901">
    <property type="entry name" value="HCP-like"/>
    <property type="match status" value="2"/>
</dbReference>
<dbReference type="PANTHER" id="PTHR43628:SF1">
    <property type="entry name" value="CHITIN SYNTHASE REGULATORY FACTOR 2-RELATED"/>
    <property type="match status" value="1"/>
</dbReference>
<dbReference type="PANTHER" id="PTHR43628">
    <property type="entry name" value="ACTIVATOR OF C KINASE PROTEIN 1-RELATED"/>
    <property type="match status" value="1"/>
</dbReference>
<keyword evidence="3" id="KW-1185">Reference proteome</keyword>
<organism evidence="2 3">
    <name type="scientific">Sphingobacterium micropteri</name>
    <dbReference type="NCBI Taxonomy" id="2763501"/>
    <lineage>
        <taxon>Bacteria</taxon>
        <taxon>Pseudomonadati</taxon>
        <taxon>Bacteroidota</taxon>
        <taxon>Sphingobacteriia</taxon>
        <taxon>Sphingobacteriales</taxon>
        <taxon>Sphingobacteriaceae</taxon>
        <taxon>Sphingobacterium</taxon>
    </lineage>
</organism>
<dbReference type="EMBL" id="JACOIK010000010">
    <property type="protein sequence ID" value="MBD1434044.1"/>
    <property type="molecule type" value="Genomic_DNA"/>
</dbReference>
<dbReference type="InterPro" id="IPR052945">
    <property type="entry name" value="Mitotic_Regulator"/>
</dbReference>
<dbReference type="InterPro" id="IPR011652">
    <property type="entry name" value="MORN_2"/>
</dbReference>
<dbReference type="InterPro" id="IPR006597">
    <property type="entry name" value="Sel1-like"/>
</dbReference>